<keyword evidence="1" id="KW-0472">Membrane</keyword>
<keyword evidence="1" id="KW-0812">Transmembrane</keyword>
<keyword evidence="1" id="KW-1133">Transmembrane helix</keyword>
<name>A0A3P7SYP4_RODNA</name>
<gene>
    <name evidence="2" type="ORF">HNAJ_LOCUS6317</name>
</gene>
<evidence type="ECO:0000256" key="1">
    <source>
        <dbReference type="SAM" id="Phobius"/>
    </source>
</evidence>
<proteinExistence type="predicted"/>
<evidence type="ECO:0000313" key="2">
    <source>
        <dbReference type="EMBL" id="VDO02177.1"/>
    </source>
</evidence>
<organism evidence="2 3">
    <name type="scientific">Rodentolepis nana</name>
    <name type="common">Dwarf tapeworm</name>
    <name type="synonym">Hymenolepis nana</name>
    <dbReference type="NCBI Taxonomy" id="102285"/>
    <lineage>
        <taxon>Eukaryota</taxon>
        <taxon>Metazoa</taxon>
        <taxon>Spiralia</taxon>
        <taxon>Lophotrochozoa</taxon>
        <taxon>Platyhelminthes</taxon>
        <taxon>Cestoda</taxon>
        <taxon>Eucestoda</taxon>
        <taxon>Cyclophyllidea</taxon>
        <taxon>Hymenolepididae</taxon>
        <taxon>Rodentolepis</taxon>
    </lineage>
</organism>
<keyword evidence="3" id="KW-1185">Reference proteome</keyword>
<dbReference type="EMBL" id="UZAE01006677">
    <property type="protein sequence ID" value="VDO02177.1"/>
    <property type="molecule type" value="Genomic_DNA"/>
</dbReference>
<sequence length="72" mass="7577">MVFTIITSFGVISTMKFPLGSGIGFPSFTTSILSGGVPEYGICILKGLSTTAFILLMIFLLILGAAVICEKK</sequence>
<dbReference type="AlphaFoldDB" id="A0A3P7SYP4"/>
<feature type="transmembrane region" description="Helical" evidence="1">
    <location>
        <begin position="48"/>
        <end position="69"/>
    </location>
</feature>
<reference evidence="2 3" key="1">
    <citation type="submission" date="2018-11" db="EMBL/GenBank/DDBJ databases">
        <authorList>
            <consortium name="Pathogen Informatics"/>
        </authorList>
    </citation>
    <scope>NUCLEOTIDE SEQUENCE [LARGE SCALE GENOMIC DNA]</scope>
</reference>
<evidence type="ECO:0000313" key="3">
    <source>
        <dbReference type="Proteomes" id="UP000278807"/>
    </source>
</evidence>
<protein>
    <submittedName>
        <fullName evidence="2">Uncharacterized protein</fullName>
    </submittedName>
</protein>
<dbReference type="Proteomes" id="UP000278807">
    <property type="component" value="Unassembled WGS sequence"/>
</dbReference>
<accession>A0A3P7SYP4</accession>